<reference evidence="1" key="1">
    <citation type="submission" date="2021-03" db="EMBL/GenBank/DDBJ databases">
        <authorList>
            <consortium name="DOE Joint Genome Institute"/>
            <person name="Ahrendt S."/>
            <person name="Looney B.P."/>
            <person name="Miyauchi S."/>
            <person name="Morin E."/>
            <person name="Drula E."/>
            <person name="Courty P.E."/>
            <person name="Chicoki N."/>
            <person name="Fauchery L."/>
            <person name="Kohler A."/>
            <person name="Kuo A."/>
            <person name="Labutti K."/>
            <person name="Pangilinan J."/>
            <person name="Lipzen A."/>
            <person name="Riley R."/>
            <person name="Andreopoulos W."/>
            <person name="He G."/>
            <person name="Johnson J."/>
            <person name="Barry K.W."/>
            <person name="Grigoriev I.V."/>
            <person name="Nagy L."/>
            <person name="Hibbett D."/>
            <person name="Henrissat B."/>
            <person name="Matheny P.B."/>
            <person name="Labbe J."/>
            <person name="Martin F."/>
        </authorList>
    </citation>
    <scope>NUCLEOTIDE SEQUENCE</scope>
    <source>
        <strain evidence="1">HHB10654</strain>
    </source>
</reference>
<reference evidence="1" key="2">
    <citation type="journal article" date="2022" name="New Phytol.">
        <title>Evolutionary transition to the ectomycorrhizal habit in the genomes of a hyperdiverse lineage of mushroom-forming fungi.</title>
        <authorList>
            <person name="Looney B."/>
            <person name="Miyauchi S."/>
            <person name="Morin E."/>
            <person name="Drula E."/>
            <person name="Courty P.E."/>
            <person name="Kohler A."/>
            <person name="Kuo A."/>
            <person name="LaButti K."/>
            <person name="Pangilinan J."/>
            <person name="Lipzen A."/>
            <person name="Riley R."/>
            <person name="Andreopoulos W."/>
            <person name="He G."/>
            <person name="Johnson J."/>
            <person name="Nolan M."/>
            <person name="Tritt A."/>
            <person name="Barry K.W."/>
            <person name="Grigoriev I.V."/>
            <person name="Nagy L.G."/>
            <person name="Hibbett D."/>
            <person name="Henrissat B."/>
            <person name="Matheny P.B."/>
            <person name="Labbe J."/>
            <person name="Martin F.M."/>
        </authorList>
    </citation>
    <scope>NUCLEOTIDE SEQUENCE</scope>
    <source>
        <strain evidence="1">HHB10654</strain>
    </source>
</reference>
<dbReference type="EMBL" id="MU277216">
    <property type="protein sequence ID" value="KAI0060848.1"/>
    <property type="molecule type" value="Genomic_DNA"/>
</dbReference>
<sequence length="1201" mass="132984">MSQHDIIPSSGINDLSGSINLVVKLAKAVDNVKVHQSQCRDLASRCQALRSALRDHSVGLEGTQALQVVDEVDGIIGRIHDRVVHWGEYSKMRSIIKQNEIKLGIEDSYRELEACSMQFNIALHLNARTHSKDLEAIREHDHAQLLDMMAKSLQNIHQLKAALTADTPEDVQSVMRTIQEELRDPNLEETQEHQLQQGLYELSQWTNTLPPMADLTGQVVRTSEHAVIVGGSHDIFYGEWLDAEEVALGCPRNQTPNAQKRFQQQVEIWRRLQHPNVLRLYGITYLDGYVYSVSPWMRNGNAVNYLQAHPETDRTRLLTEIASGLEYLHTNGIVHGDLRGANILISDTGKACIGDFGLSQFEDVSIDTVTGSAGNSRWLAPEMIMPEEFVSPTKAADIWSFGMTCLELYSGAPPYANIAKDVTVAIVVSKKTTPARPEDAEVTARGLNDPMWDIMQQCWRWEPETRPTMATIRATMKNLLSDRSPRTAPMAIPPRPTLSSTGHVRSSGSVSEGPRSLLTISKPPNLEVTRARTPSTSGSSTSAAVSSAYGDSDSSGAPPRSYLTAHTPVSLSSGPVTVPMHSAARSFFGKTVSSSPPSQLNLKPPPSPKPSSTVRNTVSQLSPIYQSTPLTSSHSRTNTSGSGSPHFGNEEQFPQPLVRTRSSTSRHESFASGTVDQYPPTTPTSDLESLSPRREREMSYSDYQAPPSSRLDQATLISLALRDPEALLRRSVDGTVEAGTLQGLMRRLIMTSADPMKDVDFRLVFLTTYRVYTTSDEVFGILKTRFDEANNESLTITTAPGVGTRYPILLLLKTWLKMEYEDMDFQILASIQDFARTITGSQTMEAQAREIVTIVDEQIRHMQDPARHTPLRSPTLPGVQPADPDTIKAADLAAALTIVEGDCYSRITYLDCVMQLIQSSNKHVDAASVTNNRIVNWVKKRVLKSNDVNRRAEVFKFFVNTAEECRRLGNFSSMTAIVTALQSATKADSTSPLLMTRSNKLTSNEKRTLRKLDDLLSPTFNHRAYRDALRESGSSRVVPWLAAHLHYLTTIFNRVPAAIEIDGHGLINFERYTILVSHIRAILDYKSPELPHARASGTLVYLQAELKATPSQGVHEHFEKRSAQLAAEEKIMHDQHLAELLALGFTPPRPSSSRPHTAESHTTEEHRAVMGGGAPDARRKSSRNSRSNTSEGHAGILRRLF</sequence>
<gene>
    <name evidence="1" type="ORF">BV25DRAFT_1917402</name>
</gene>
<name>A0ACB8SYC2_9AGAM</name>
<comment type="caution">
    <text evidence="1">The sequence shown here is derived from an EMBL/GenBank/DDBJ whole genome shotgun (WGS) entry which is preliminary data.</text>
</comment>
<organism evidence="1 2">
    <name type="scientific">Artomyces pyxidatus</name>
    <dbReference type="NCBI Taxonomy" id="48021"/>
    <lineage>
        <taxon>Eukaryota</taxon>
        <taxon>Fungi</taxon>
        <taxon>Dikarya</taxon>
        <taxon>Basidiomycota</taxon>
        <taxon>Agaricomycotina</taxon>
        <taxon>Agaricomycetes</taxon>
        <taxon>Russulales</taxon>
        <taxon>Auriscalpiaceae</taxon>
        <taxon>Artomyces</taxon>
    </lineage>
</organism>
<accession>A0ACB8SYC2</accession>
<evidence type="ECO:0000313" key="1">
    <source>
        <dbReference type="EMBL" id="KAI0060848.1"/>
    </source>
</evidence>
<protein>
    <submittedName>
        <fullName evidence="1">Ras GEF</fullName>
    </submittedName>
</protein>
<dbReference type="Proteomes" id="UP000814140">
    <property type="component" value="Unassembled WGS sequence"/>
</dbReference>
<keyword evidence="2" id="KW-1185">Reference proteome</keyword>
<evidence type="ECO:0000313" key="2">
    <source>
        <dbReference type="Proteomes" id="UP000814140"/>
    </source>
</evidence>
<proteinExistence type="predicted"/>